<evidence type="ECO:0000256" key="2">
    <source>
        <dbReference type="SAM" id="Phobius"/>
    </source>
</evidence>
<feature type="compositionally biased region" description="Low complexity" evidence="1">
    <location>
        <begin position="137"/>
        <end position="152"/>
    </location>
</feature>
<dbReference type="Proteomes" id="UP001221142">
    <property type="component" value="Unassembled WGS sequence"/>
</dbReference>
<feature type="compositionally biased region" description="Polar residues" evidence="1">
    <location>
        <begin position="67"/>
        <end position="78"/>
    </location>
</feature>
<organism evidence="3 4">
    <name type="scientific">Roridomyces roridus</name>
    <dbReference type="NCBI Taxonomy" id="1738132"/>
    <lineage>
        <taxon>Eukaryota</taxon>
        <taxon>Fungi</taxon>
        <taxon>Dikarya</taxon>
        <taxon>Basidiomycota</taxon>
        <taxon>Agaricomycotina</taxon>
        <taxon>Agaricomycetes</taxon>
        <taxon>Agaricomycetidae</taxon>
        <taxon>Agaricales</taxon>
        <taxon>Marasmiineae</taxon>
        <taxon>Mycenaceae</taxon>
        <taxon>Roridomyces</taxon>
    </lineage>
</organism>
<sequence length="180" mass="19317">MPGKFAGAVNNPVIIASIVTSIIAFTILAGVVARICQQRRRARARGRLQRQTPREQEQEQGEGRRLSTPTFRPPSDSTAPRGRGYMYPAPNPIIQPRVRTSSIPRRMGMGGVLGHGAPAVPLPTLSPPEPASTRTTSPLSDASESLSASASLHEIQEVQQEVRGLSFTPTSPSPPPRAVR</sequence>
<keyword evidence="4" id="KW-1185">Reference proteome</keyword>
<gene>
    <name evidence="3" type="ORF">FB45DRAFT_1021793</name>
</gene>
<dbReference type="EMBL" id="JARKIF010000004">
    <property type="protein sequence ID" value="KAJ7641011.1"/>
    <property type="molecule type" value="Genomic_DNA"/>
</dbReference>
<comment type="caution">
    <text evidence="3">The sequence shown here is derived from an EMBL/GenBank/DDBJ whole genome shotgun (WGS) entry which is preliminary data.</text>
</comment>
<feature type="compositionally biased region" description="Pro residues" evidence="1">
    <location>
        <begin position="120"/>
        <end position="130"/>
    </location>
</feature>
<feature type="transmembrane region" description="Helical" evidence="2">
    <location>
        <begin position="12"/>
        <end position="36"/>
    </location>
</feature>
<evidence type="ECO:0000313" key="3">
    <source>
        <dbReference type="EMBL" id="KAJ7641011.1"/>
    </source>
</evidence>
<keyword evidence="2" id="KW-0812">Transmembrane</keyword>
<keyword evidence="2" id="KW-0472">Membrane</keyword>
<feature type="compositionally biased region" description="Pro residues" evidence="1">
    <location>
        <begin position="171"/>
        <end position="180"/>
    </location>
</feature>
<dbReference type="AlphaFoldDB" id="A0AAD7FSG8"/>
<accession>A0AAD7FSG8</accession>
<keyword evidence="2" id="KW-1133">Transmembrane helix</keyword>
<evidence type="ECO:0000313" key="4">
    <source>
        <dbReference type="Proteomes" id="UP001221142"/>
    </source>
</evidence>
<reference evidence="3" key="1">
    <citation type="submission" date="2023-03" db="EMBL/GenBank/DDBJ databases">
        <title>Massive genome expansion in bonnet fungi (Mycena s.s.) driven by repeated elements and novel gene families across ecological guilds.</title>
        <authorList>
            <consortium name="Lawrence Berkeley National Laboratory"/>
            <person name="Harder C.B."/>
            <person name="Miyauchi S."/>
            <person name="Viragh M."/>
            <person name="Kuo A."/>
            <person name="Thoen E."/>
            <person name="Andreopoulos B."/>
            <person name="Lu D."/>
            <person name="Skrede I."/>
            <person name="Drula E."/>
            <person name="Henrissat B."/>
            <person name="Morin E."/>
            <person name="Kohler A."/>
            <person name="Barry K."/>
            <person name="LaButti K."/>
            <person name="Morin E."/>
            <person name="Salamov A."/>
            <person name="Lipzen A."/>
            <person name="Mereny Z."/>
            <person name="Hegedus B."/>
            <person name="Baldrian P."/>
            <person name="Stursova M."/>
            <person name="Weitz H."/>
            <person name="Taylor A."/>
            <person name="Grigoriev I.V."/>
            <person name="Nagy L.G."/>
            <person name="Martin F."/>
            <person name="Kauserud H."/>
        </authorList>
    </citation>
    <scope>NUCLEOTIDE SEQUENCE</scope>
    <source>
        <strain evidence="3">9284</strain>
    </source>
</reference>
<evidence type="ECO:0000256" key="1">
    <source>
        <dbReference type="SAM" id="MobiDB-lite"/>
    </source>
</evidence>
<name>A0AAD7FSG8_9AGAR</name>
<protein>
    <submittedName>
        <fullName evidence="3">Uncharacterized protein</fullName>
    </submittedName>
</protein>
<feature type="region of interest" description="Disordered" evidence="1">
    <location>
        <begin position="43"/>
        <end position="180"/>
    </location>
</feature>
<feature type="compositionally biased region" description="Basic and acidic residues" evidence="1">
    <location>
        <begin position="52"/>
        <end position="65"/>
    </location>
</feature>
<proteinExistence type="predicted"/>